<reference evidence="1" key="1">
    <citation type="journal article" date="2007" name="Science">
        <title>Draft genome of the filarial nematode parasite Brugia malayi.</title>
        <authorList>
            <person name="Ghedin E."/>
            <person name="Wang S."/>
            <person name="Spiro D."/>
            <person name="Caler E."/>
            <person name="Zhao Q."/>
            <person name="Crabtree J."/>
            <person name="Allen J.E."/>
            <person name="Delcher A.L."/>
            <person name="Guiliano D.B."/>
            <person name="Miranda-Saavedra D."/>
            <person name="Angiuoli S.V."/>
            <person name="Creasy T."/>
            <person name="Amedeo P."/>
            <person name="Haas B."/>
            <person name="El-Sayed N.M."/>
            <person name="Wortman J.R."/>
            <person name="Feldblyum T."/>
            <person name="Tallon L."/>
            <person name="Schatz M."/>
            <person name="Shumway M."/>
            <person name="Koo H."/>
            <person name="Salzberg S.L."/>
            <person name="Schobel S."/>
            <person name="Pertea M."/>
            <person name="Pop M."/>
            <person name="White O."/>
            <person name="Barton G.J."/>
            <person name="Carlow C.K."/>
            <person name="Crawford M.J."/>
            <person name="Daub J."/>
            <person name="Dimmic M.W."/>
            <person name="Estes C.F."/>
            <person name="Foster J.M."/>
            <person name="Ganatra M."/>
            <person name="Gregory W.F."/>
            <person name="Johnson N.M."/>
            <person name="Jin J."/>
            <person name="Komuniecki R."/>
            <person name="Korf I."/>
            <person name="Kumar S."/>
            <person name="Laney S."/>
            <person name="Li B.W."/>
            <person name="Li W."/>
            <person name="Lindblom T.H."/>
            <person name="Lustigman S."/>
            <person name="Ma D."/>
            <person name="Maina C.V."/>
            <person name="Martin D.M."/>
            <person name="McCarter J.P."/>
            <person name="McReynolds L."/>
            <person name="Mitreva M."/>
            <person name="Nutman T.B."/>
            <person name="Parkinson J."/>
            <person name="Peregrin-Alvarez J.M."/>
            <person name="Poole C."/>
            <person name="Ren Q."/>
            <person name="Saunders L."/>
            <person name="Sluder A.E."/>
            <person name="Smith K."/>
            <person name="Stanke M."/>
            <person name="Unnasch T.R."/>
            <person name="Ware J."/>
            <person name="Wei A.D."/>
            <person name="Weil G."/>
            <person name="Williams D.J."/>
            <person name="Zhang Y."/>
            <person name="Williams S.A."/>
            <person name="Fraser-Liggett C."/>
            <person name="Slatko B."/>
            <person name="Blaxter M.L."/>
            <person name="Scott A.L."/>
        </authorList>
    </citation>
    <scope>NUCLEOTIDE SEQUENCE</scope>
    <source>
        <strain evidence="1">FR3</strain>
    </source>
</reference>
<dbReference type="AlphaFoldDB" id="A0A0J9XMU2"/>
<evidence type="ECO:0000313" key="1">
    <source>
        <dbReference type="EMBL" id="CDP91322.1"/>
    </source>
</evidence>
<proteinExistence type="predicted"/>
<accession>A0A0J9XMU2</accession>
<name>A0A0J9XMU2_BRUMA</name>
<sequence>MRVQRFRQERVTESISEAIKNDSIRLVKRERERERGREEEEYNRKFLIDHYSAYKFLFV</sequence>
<organism evidence="1">
    <name type="scientific">Brugia malayi</name>
    <name type="common">Filarial nematode worm</name>
    <dbReference type="NCBI Taxonomy" id="6279"/>
    <lineage>
        <taxon>Eukaryota</taxon>
        <taxon>Metazoa</taxon>
        <taxon>Ecdysozoa</taxon>
        <taxon>Nematoda</taxon>
        <taxon>Chromadorea</taxon>
        <taxon>Rhabditida</taxon>
        <taxon>Spirurina</taxon>
        <taxon>Spiruromorpha</taxon>
        <taxon>Filarioidea</taxon>
        <taxon>Onchocercidae</taxon>
        <taxon>Brugia</taxon>
    </lineage>
</organism>
<gene>
    <name evidence="1" type="ORF">Bm160</name>
    <name evidence="1" type="ORF">BM_Bm160</name>
</gene>
<protein>
    <submittedName>
        <fullName evidence="1">Bm160</fullName>
    </submittedName>
</protein>
<reference evidence="1" key="2">
    <citation type="submission" date="2012-12" db="EMBL/GenBank/DDBJ databases">
        <authorList>
            <person name="Gao Y.W."/>
            <person name="Fan S.T."/>
            <person name="Sun H.T."/>
            <person name="Wang Z."/>
            <person name="Gao X.L."/>
            <person name="Li Y.G."/>
            <person name="Wang T.C."/>
            <person name="Zhang K."/>
            <person name="Xu W.W."/>
            <person name="Yu Z.J."/>
            <person name="Xia X.Z."/>
        </authorList>
    </citation>
    <scope>NUCLEOTIDE SEQUENCE</scope>
    <source>
        <strain evidence="1">FR3</strain>
    </source>
</reference>
<dbReference type="EMBL" id="LN856306">
    <property type="protein sequence ID" value="CDP91322.1"/>
    <property type="molecule type" value="Genomic_DNA"/>
</dbReference>